<comment type="similarity">
    <text evidence="1 4">Belongs to the glycosyl hydrolase 43 family.</text>
</comment>
<evidence type="ECO:0000313" key="6">
    <source>
        <dbReference type="EMBL" id="MFB9324881.1"/>
    </source>
</evidence>
<reference evidence="6 7" key="1">
    <citation type="submission" date="2024-09" db="EMBL/GenBank/DDBJ databases">
        <authorList>
            <person name="Sun Q."/>
            <person name="Mori K."/>
        </authorList>
    </citation>
    <scope>NUCLEOTIDE SEQUENCE [LARGE SCALE GENOMIC DNA]</scope>
    <source>
        <strain evidence="6 7">TISTR 2452</strain>
    </source>
</reference>
<gene>
    <name evidence="6" type="ORF">ACFFSY_02855</name>
</gene>
<comment type="caution">
    <text evidence="6">The sequence shown here is derived from an EMBL/GenBank/DDBJ whole genome shotgun (WGS) entry which is preliminary data.</text>
</comment>
<dbReference type="Pfam" id="PF04616">
    <property type="entry name" value="Glyco_hydro_43"/>
    <property type="match status" value="1"/>
</dbReference>
<dbReference type="SUPFAM" id="SSF49899">
    <property type="entry name" value="Concanavalin A-like lectins/glucanases"/>
    <property type="match status" value="1"/>
</dbReference>
<dbReference type="Gene3D" id="2.60.120.200">
    <property type="match status" value="1"/>
</dbReference>
<dbReference type="InterPro" id="IPR041542">
    <property type="entry name" value="GH43_C2"/>
</dbReference>
<name>A0ABV5KJV1_9BACL</name>
<dbReference type="InterPro" id="IPR006710">
    <property type="entry name" value="Glyco_hydro_43"/>
</dbReference>
<dbReference type="InterPro" id="IPR051795">
    <property type="entry name" value="Glycosyl_Hydrlase_43"/>
</dbReference>
<dbReference type="InterPro" id="IPR023296">
    <property type="entry name" value="Glyco_hydro_beta-prop_sf"/>
</dbReference>
<proteinExistence type="inferred from homology"/>
<dbReference type="GO" id="GO:0016787">
    <property type="term" value="F:hydrolase activity"/>
    <property type="evidence" value="ECO:0007669"/>
    <property type="project" value="UniProtKB-KW"/>
</dbReference>
<dbReference type="PANTHER" id="PTHR42812">
    <property type="entry name" value="BETA-XYLOSIDASE"/>
    <property type="match status" value="1"/>
</dbReference>
<accession>A0ABV5KJV1</accession>
<dbReference type="Proteomes" id="UP001589747">
    <property type="component" value="Unassembled WGS sequence"/>
</dbReference>
<keyword evidence="3 4" id="KW-0326">Glycosidase</keyword>
<evidence type="ECO:0000313" key="7">
    <source>
        <dbReference type="Proteomes" id="UP001589747"/>
    </source>
</evidence>
<dbReference type="Gene3D" id="2.115.10.20">
    <property type="entry name" value="Glycosyl hydrolase domain, family 43"/>
    <property type="match status" value="1"/>
</dbReference>
<dbReference type="PANTHER" id="PTHR42812:SF12">
    <property type="entry name" value="BETA-XYLOSIDASE-RELATED"/>
    <property type="match status" value="1"/>
</dbReference>
<evidence type="ECO:0000256" key="3">
    <source>
        <dbReference type="ARBA" id="ARBA00023295"/>
    </source>
</evidence>
<protein>
    <submittedName>
        <fullName evidence="6">Glycoside hydrolase family 43 protein</fullName>
    </submittedName>
</protein>
<evidence type="ECO:0000256" key="4">
    <source>
        <dbReference type="RuleBase" id="RU361187"/>
    </source>
</evidence>
<keyword evidence="2 4" id="KW-0378">Hydrolase</keyword>
<dbReference type="EMBL" id="JBHMDO010000003">
    <property type="protein sequence ID" value="MFB9324881.1"/>
    <property type="molecule type" value="Genomic_DNA"/>
</dbReference>
<keyword evidence="7" id="KW-1185">Reference proteome</keyword>
<evidence type="ECO:0000256" key="2">
    <source>
        <dbReference type="ARBA" id="ARBA00022801"/>
    </source>
</evidence>
<evidence type="ECO:0000256" key="1">
    <source>
        <dbReference type="ARBA" id="ARBA00009865"/>
    </source>
</evidence>
<dbReference type="Pfam" id="PF17851">
    <property type="entry name" value="GH43_C2"/>
    <property type="match status" value="1"/>
</dbReference>
<sequence length="505" mass="56269">MHYRNPVISGFHPDPSVCRSGEDYYLVTSSFEYSPGVPLFHSKDLVHWEPIGHCLTRPEQLDLSKAWTSGGIYAPTIRFHEGMFYMTTTNVSGGGNFIVYTDNPRGVWSDPIFVDQPGIDPDLFFGDDGAVYYSTSWDRDGQGAYQSRIDLRTGQRLSDIKLIWKGTGGQFPEAPHLYRIGQWYYLLIAEGGTEYGHMATVARSTQPDGPFESCPHNPILTHRSLQRPIQATGHGDFVQTPDGRWWAVFLGIRPAGYPMRHHLGRETFLAPVTWTADGWPIIGEGGTVADAMPADGLALRPLPAPAVRDHFEAARLSPAWTFLRTPNPPHWTLAEQTSCLTLHGTPSTLNDGGTPAFVGRRQQHFACRASALMAFDPQHDGEEAGLTVFMNERFHYEIAVTRIRGERKVVFRRRIGSLWKVENEAPWSEASIVLTVRADREQYAFGFASGDDREPFWFGRGECAMLAAEMAGGFTGVIIAMYATGSGSAARTPAHFDWFDYEALD</sequence>
<dbReference type="CDD" id="cd18617">
    <property type="entry name" value="GH43_XynB-like"/>
    <property type="match status" value="1"/>
</dbReference>
<evidence type="ECO:0000259" key="5">
    <source>
        <dbReference type="Pfam" id="PF17851"/>
    </source>
</evidence>
<dbReference type="RefSeq" id="WP_377489580.1">
    <property type="nucleotide sequence ID" value="NZ_JBHMDO010000003.1"/>
</dbReference>
<organism evidence="6 7">
    <name type="scientific">Paenibacillus aurantiacus</name>
    <dbReference type="NCBI Taxonomy" id="1936118"/>
    <lineage>
        <taxon>Bacteria</taxon>
        <taxon>Bacillati</taxon>
        <taxon>Bacillota</taxon>
        <taxon>Bacilli</taxon>
        <taxon>Bacillales</taxon>
        <taxon>Paenibacillaceae</taxon>
        <taxon>Paenibacillus</taxon>
    </lineage>
</organism>
<dbReference type="SUPFAM" id="SSF75005">
    <property type="entry name" value="Arabinanase/levansucrase/invertase"/>
    <property type="match status" value="1"/>
</dbReference>
<dbReference type="InterPro" id="IPR013320">
    <property type="entry name" value="ConA-like_dom_sf"/>
</dbReference>
<feature type="domain" description="Beta-xylosidase C-terminal Concanavalin A-like" evidence="5">
    <location>
        <begin position="308"/>
        <end position="502"/>
    </location>
</feature>